<feature type="compositionally biased region" description="Basic and acidic residues" evidence="1">
    <location>
        <begin position="649"/>
        <end position="664"/>
    </location>
</feature>
<accession>A0ABQ9GSM4</accession>
<evidence type="ECO:0000313" key="2">
    <source>
        <dbReference type="EMBL" id="KAJ8875041.1"/>
    </source>
</evidence>
<feature type="region of interest" description="Disordered" evidence="1">
    <location>
        <begin position="643"/>
        <end position="671"/>
    </location>
</feature>
<keyword evidence="3" id="KW-1185">Reference proteome</keyword>
<name>A0ABQ9GSM4_9NEOP</name>
<proteinExistence type="predicted"/>
<dbReference type="Proteomes" id="UP001159363">
    <property type="component" value="Chromosome 8"/>
</dbReference>
<evidence type="ECO:0000256" key="1">
    <source>
        <dbReference type="SAM" id="MobiDB-lite"/>
    </source>
</evidence>
<reference evidence="2 3" key="1">
    <citation type="submission" date="2023-02" db="EMBL/GenBank/DDBJ databases">
        <title>LHISI_Scaffold_Assembly.</title>
        <authorList>
            <person name="Stuart O.P."/>
            <person name="Cleave R."/>
            <person name="Magrath M.J.L."/>
            <person name="Mikheyev A.S."/>
        </authorList>
    </citation>
    <scope>NUCLEOTIDE SEQUENCE [LARGE SCALE GENOMIC DNA]</scope>
    <source>
        <strain evidence="2">Daus_M_001</strain>
        <tissue evidence="2">Leg muscle</tissue>
    </source>
</reference>
<sequence length="1113" mass="121675">MGNKASAFAGVLKAGDKIPIARVSSCSWVEVGGGGWVLPPQRRLLRGEYVGCRPTPPPLYFFNPPLVGFDRPGACLAVRPERLVRVQEVAGSTPAEGGNSDCRALTGVLSPRIFQAVNLCMVATHLENVRDFENCQGNIGGFRTSQLNVREFYGMHAIFDSYIINRAPLPELHKIVLMIPRHSGFPHVGIMPDDAAGRRGFLGDLQFPPRFHYGVAPYLPQSPSSALKTSLLRVCSRERHAEMIAEISYDIANQRNHLHRSLNGDNAADIGQCSPWSVSLVRPLERKSLKMVRSGLPPQFSPCPANPQCSRALRVPLRTVGFTRRFHALSSIHTKNIRFRRRRLTSHFARTLPDGLHQRLPVAGSLYSVVGRHPESSPTPGERSVTPASLAVVCFQGLPRKVGESQPARRSGSGEDQRRSPPPPLTALEIRAGASCTCSPPTKAIWVQSPARIFAREDRAGQCRWLAGLLGDLALSPTPSFQRRSIPTSITLIGFRDLDVKSRPNHFTHLLYSSGYRAPGVRVSGQSGSMCGGRLLCCPPGEGRSRTGWWGSLGRRLPGPAAIAPQGHVDVLFGCLGGGGHPDTELQRCGSLIHTTSVIPAEESKNTHGRCKAKRPTCSGEFPNQRNGGIGCSREVLRADDGDQGELWSRAEMRRQGKTRDPRENPPTTGSIALARFPRAKIRARAPTCIKQTDVFLIQDGVHFSCPKVEHEGRHPLACKYHVHTVPTVVVLECCSLPRDSYLEALFKAAGVICALAIVSAVIGYIAATGSSVKAGQACAQTGRLVCVLDRRYERRVALLAARQPARGLPSFLRNGEGGERTEQPIPPPPPFTFLSTMKAVEATISAGPLQLHSSATCVTARLLFAPHVAISSTAKNEQIWPAVATRGEFANEIRFFEDINLKQKPKGPVYNRRCKRCFVVERHTAPTRDSWRTVVFVGLLGGSVVNGFAHLLRAAQRSQDGGCWGQPEMRAEWNGTASELGSNGVSLHSWASGFASTTGSSRMSRRALLTYDRERFWGRGREWLPDAFLPTFTRDVELLLSAQKIEEGVGSMTELPRFLLTSAGSLRTLPEVTAVGVPVRVVRLPAQEHGWQFHLKVHVPLTCWPKAPPPLY</sequence>
<comment type="caution">
    <text evidence="2">The sequence shown here is derived from an EMBL/GenBank/DDBJ whole genome shotgun (WGS) entry which is preliminary data.</text>
</comment>
<dbReference type="EMBL" id="JARBHB010000009">
    <property type="protein sequence ID" value="KAJ8875041.1"/>
    <property type="molecule type" value="Genomic_DNA"/>
</dbReference>
<organism evidence="2 3">
    <name type="scientific">Dryococelus australis</name>
    <dbReference type="NCBI Taxonomy" id="614101"/>
    <lineage>
        <taxon>Eukaryota</taxon>
        <taxon>Metazoa</taxon>
        <taxon>Ecdysozoa</taxon>
        <taxon>Arthropoda</taxon>
        <taxon>Hexapoda</taxon>
        <taxon>Insecta</taxon>
        <taxon>Pterygota</taxon>
        <taxon>Neoptera</taxon>
        <taxon>Polyneoptera</taxon>
        <taxon>Phasmatodea</taxon>
        <taxon>Verophasmatodea</taxon>
        <taxon>Anareolatae</taxon>
        <taxon>Phasmatidae</taxon>
        <taxon>Eurycanthinae</taxon>
        <taxon>Dryococelus</taxon>
    </lineage>
</organism>
<protein>
    <submittedName>
        <fullName evidence="2">Uncharacterized protein</fullName>
    </submittedName>
</protein>
<feature type="region of interest" description="Disordered" evidence="1">
    <location>
        <begin position="401"/>
        <end position="426"/>
    </location>
</feature>
<gene>
    <name evidence="2" type="ORF">PR048_022931</name>
</gene>
<evidence type="ECO:0000313" key="3">
    <source>
        <dbReference type="Proteomes" id="UP001159363"/>
    </source>
</evidence>